<feature type="region of interest" description="Disordered" evidence="1">
    <location>
        <begin position="645"/>
        <end position="674"/>
    </location>
</feature>
<dbReference type="EMBL" id="LT558121">
    <property type="protein sequence ID" value="SAM81589.1"/>
    <property type="molecule type" value="Genomic_DNA"/>
</dbReference>
<protein>
    <submittedName>
        <fullName evidence="4">Related to INP52 - phosphatidylinositol phosphate phosphatase</fullName>
    </submittedName>
    <submittedName>
        <fullName evidence="3">Related to INP52-phosphatidylinositol phosphate phosphatase</fullName>
    </submittedName>
</protein>
<dbReference type="AlphaFoldDB" id="A0A1K0G2G9"/>
<evidence type="ECO:0000313" key="3">
    <source>
        <dbReference type="EMBL" id="SAM81589.1"/>
    </source>
</evidence>
<name>A0A1K0G2G9_9BASI</name>
<accession>A0A1K0G2G9</accession>
<sequence>MTASPEPYLLASTLLTPEELPRLALITYDPSTLSSSSTSDSTSKCTAHPPPPHTQRIFVIVSNISFGVEQSCILVIKPRRKDPNSASLLTAIPILPDLKVEIEPQQGLTASAATPRNHPPEATTLGLSSLPQTLPTIHALLESVVPDLFSGGEKGETSNAALKFKLSHGGQGAEGVTSDARGLKDFLSVLKDLLKVAQENAFEVGSTHSWMNAYTDDLSHHAQSQHEKRKGEGEKGGLQLDPPIFSRLSSSSFLPHHSYHPPAAGGIERPASPTANDLRISIGTFNTNGKLPNDDIPSIIGLKKWLRAEQDPDLIVVGFQEVDASSGAYLYYSPSREDAWVRSITHALGRRADGYCKMASKQLVGLLIIVFARREMEGELEEVATASVGVGLGGFVANKGAVAVRMVVGERSLCFVNSHLSAYEGLQAMERRCWDWNEIYRRLRFRRLVSKIDFWESPGIKRKGEGIEGDESPFKTSKDAEVEASVNGDHKREPEVLEEAMSTTLQGTPQTDGTYAPTTPLTITTPSTSTTGDAEATTHIEYPIMAHDIIINFGDLNFRLDLSHSEAHRLIRERDFATLYRYDQLESLRTSGSLFDDFEEGKIDFAPTYKFDKGTDRYDTSEKQRVPAWTDRILWAVTKEWDLTESEGKERKGEEGGSATQDGAGDGEEKRKKQGVILQSYESISDLKFSDHRPVRATFLVRIR</sequence>
<evidence type="ECO:0000313" key="4">
    <source>
        <dbReference type="EMBL" id="SYW76226.1"/>
    </source>
</evidence>
<feature type="region of interest" description="Disordered" evidence="1">
    <location>
        <begin position="218"/>
        <end position="241"/>
    </location>
</feature>
<dbReference type="GO" id="GO:0004439">
    <property type="term" value="F:phosphatidylinositol-4,5-bisphosphate 5-phosphatase activity"/>
    <property type="evidence" value="ECO:0007669"/>
    <property type="project" value="TreeGrafter"/>
</dbReference>
<dbReference type="Pfam" id="PF22669">
    <property type="entry name" value="Exo_endo_phos2"/>
    <property type="match status" value="2"/>
</dbReference>
<dbReference type="InterPro" id="IPR000300">
    <property type="entry name" value="IPPc"/>
</dbReference>
<feature type="compositionally biased region" description="Basic and acidic residues" evidence="1">
    <location>
        <begin position="645"/>
        <end position="655"/>
    </location>
</feature>
<evidence type="ECO:0000256" key="1">
    <source>
        <dbReference type="SAM" id="MobiDB-lite"/>
    </source>
</evidence>
<dbReference type="PANTHER" id="PTHR11200:SF300">
    <property type="entry name" value="TYPE II INOSITOL 1,4,5-TRISPHOSPHATE 5-PHOSPHATASE"/>
    <property type="match status" value="1"/>
</dbReference>
<dbReference type="EMBL" id="ULHB01000016">
    <property type="protein sequence ID" value="SYW76226.1"/>
    <property type="molecule type" value="Genomic_DNA"/>
</dbReference>
<feature type="region of interest" description="Disordered" evidence="1">
    <location>
        <begin position="465"/>
        <end position="490"/>
    </location>
</feature>
<dbReference type="GO" id="GO:0046856">
    <property type="term" value="P:phosphatidylinositol dephosphorylation"/>
    <property type="evidence" value="ECO:0007669"/>
    <property type="project" value="InterPro"/>
</dbReference>
<dbReference type="Proteomes" id="UP000179920">
    <property type="component" value="Chromosome V"/>
</dbReference>
<dbReference type="SUPFAM" id="SSF56219">
    <property type="entry name" value="DNase I-like"/>
    <property type="match status" value="1"/>
</dbReference>
<feature type="compositionally biased region" description="Low complexity" evidence="1">
    <location>
        <begin position="31"/>
        <end position="43"/>
    </location>
</feature>
<feature type="domain" description="Inositol polyphosphate-related phosphatase" evidence="2">
    <location>
        <begin position="276"/>
        <end position="704"/>
    </location>
</feature>
<feature type="compositionally biased region" description="Low complexity" evidence="1">
    <location>
        <begin position="517"/>
        <end position="531"/>
    </location>
</feature>
<dbReference type="Proteomes" id="UP000658997">
    <property type="component" value="Unassembled WGS sequence"/>
</dbReference>
<evidence type="ECO:0000313" key="6">
    <source>
        <dbReference type="Proteomes" id="UP000658997"/>
    </source>
</evidence>
<dbReference type="Gene3D" id="3.60.10.10">
    <property type="entry name" value="Endonuclease/exonuclease/phosphatase"/>
    <property type="match status" value="1"/>
</dbReference>
<feature type="compositionally biased region" description="Basic and acidic residues" evidence="1">
    <location>
        <begin position="465"/>
        <end position="481"/>
    </location>
</feature>
<dbReference type="InterPro" id="IPR036691">
    <property type="entry name" value="Endo/exonu/phosph_ase_sf"/>
</dbReference>
<gene>
    <name evidence="4" type="ORF">UBRO2_01297</name>
    <name evidence="3" type="ORF">UBRO_03325</name>
</gene>
<keyword evidence="6" id="KW-1185">Reference proteome</keyword>
<feature type="region of interest" description="Disordered" evidence="1">
    <location>
        <begin position="31"/>
        <end position="51"/>
    </location>
</feature>
<proteinExistence type="predicted"/>
<dbReference type="PANTHER" id="PTHR11200">
    <property type="entry name" value="INOSITOL 5-PHOSPHATASE"/>
    <property type="match status" value="1"/>
</dbReference>
<evidence type="ECO:0000259" key="2">
    <source>
        <dbReference type="SMART" id="SM00128"/>
    </source>
</evidence>
<reference evidence="3" key="1">
    <citation type="submission" date="2016-04" db="EMBL/GenBank/DDBJ databases">
        <authorList>
            <person name="Evans L.H."/>
            <person name="Alamgir A."/>
            <person name="Owens N."/>
            <person name="Weber N.D."/>
            <person name="Virtaneva K."/>
            <person name="Barbian K."/>
            <person name="Babar A."/>
            <person name="Rosenke K."/>
        </authorList>
    </citation>
    <scope>NUCLEOTIDE SEQUENCE</scope>
    <source>
        <strain evidence="3">UB2112</strain>
    </source>
</reference>
<dbReference type="OrthoDB" id="7862313at2759"/>
<feature type="region of interest" description="Disordered" evidence="1">
    <location>
        <begin position="505"/>
        <end position="533"/>
    </location>
</feature>
<feature type="compositionally biased region" description="Basic and acidic residues" evidence="1">
    <location>
        <begin position="218"/>
        <end position="235"/>
    </location>
</feature>
<organism evidence="3 5">
    <name type="scientific">Ustilago bromivora</name>
    <dbReference type="NCBI Taxonomy" id="307758"/>
    <lineage>
        <taxon>Eukaryota</taxon>
        <taxon>Fungi</taxon>
        <taxon>Dikarya</taxon>
        <taxon>Basidiomycota</taxon>
        <taxon>Ustilaginomycotina</taxon>
        <taxon>Ustilaginomycetes</taxon>
        <taxon>Ustilaginales</taxon>
        <taxon>Ustilaginaceae</taxon>
        <taxon>Ustilago</taxon>
    </lineage>
</organism>
<reference evidence="4" key="3">
    <citation type="submission" date="2018-08" db="EMBL/GenBank/DDBJ databases">
        <authorList>
            <person name="Guldener U."/>
        </authorList>
    </citation>
    <scope>NUCLEOTIDE SEQUENCE</scope>
    <source>
        <strain evidence="4">UB2</strain>
    </source>
</reference>
<evidence type="ECO:0000313" key="5">
    <source>
        <dbReference type="Proteomes" id="UP000179920"/>
    </source>
</evidence>
<dbReference type="InterPro" id="IPR046985">
    <property type="entry name" value="IP5"/>
</dbReference>
<reference evidence="5" key="2">
    <citation type="submission" date="2016-04" db="EMBL/GenBank/DDBJ databases">
        <authorList>
            <person name="Guldener U."/>
            <person name="Guldener U."/>
        </authorList>
    </citation>
    <scope>NUCLEOTIDE SEQUENCE [LARGE SCALE GENOMIC DNA]</scope>
    <source>
        <strain evidence="5">UB2112</strain>
    </source>
</reference>
<dbReference type="SMART" id="SM00128">
    <property type="entry name" value="IPPc"/>
    <property type="match status" value="1"/>
</dbReference>